<proteinExistence type="predicted"/>
<dbReference type="AlphaFoldDB" id="A0A1N7PTY9"/>
<dbReference type="STRING" id="484498.SAMN05421686_11168"/>
<sequence>MKCLSLLLAVVLLSACGEKPASTEKPSAETPLTDTVESLLANPERRKELREQCRLNRAELGDKLCNIVAEATNKAFLGDGEVPYTPPKEKPAF</sequence>
<dbReference type="InterPro" id="IPR047937">
    <property type="entry name" value="Eex_IncN-like"/>
</dbReference>
<gene>
    <name evidence="2" type="ORF">SAMN05421686_11168</name>
</gene>
<feature type="signal peptide" evidence="1">
    <location>
        <begin position="1"/>
        <end position="21"/>
    </location>
</feature>
<dbReference type="PROSITE" id="PS51257">
    <property type="entry name" value="PROKAR_LIPOPROTEIN"/>
    <property type="match status" value="1"/>
</dbReference>
<feature type="chain" id="PRO_5012026432" description="Entry exclusion lipoprotein TrbK" evidence="1">
    <location>
        <begin position="22"/>
        <end position="93"/>
    </location>
</feature>
<dbReference type="Proteomes" id="UP000185639">
    <property type="component" value="Unassembled WGS sequence"/>
</dbReference>
<dbReference type="OrthoDB" id="6049059at2"/>
<keyword evidence="1" id="KW-0732">Signal</keyword>
<name>A0A1N7PTY9_9GAMM</name>
<protein>
    <recommendedName>
        <fullName evidence="4">Entry exclusion lipoprotein TrbK</fullName>
    </recommendedName>
</protein>
<accession>A0A1N7PTY9</accession>
<reference evidence="3" key="1">
    <citation type="submission" date="2017-01" db="EMBL/GenBank/DDBJ databases">
        <authorList>
            <person name="Varghese N."/>
            <person name="Submissions S."/>
        </authorList>
    </citation>
    <scope>NUCLEOTIDE SEQUENCE [LARGE SCALE GENOMIC DNA]</scope>
    <source>
        <strain evidence="3">DSM 24913</strain>
    </source>
</reference>
<dbReference type="EMBL" id="FTOH01000011">
    <property type="protein sequence ID" value="SIT14046.1"/>
    <property type="molecule type" value="Genomic_DNA"/>
</dbReference>
<dbReference type="NCBIfam" id="NF033894">
    <property type="entry name" value="Eex_IncN"/>
    <property type="match status" value="1"/>
</dbReference>
<evidence type="ECO:0000313" key="3">
    <source>
        <dbReference type="Proteomes" id="UP000185639"/>
    </source>
</evidence>
<evidence type="ECO:0000256" key="1">
    <source>
        <dbReference type="SAM" id="SignalP"/>
    </source>
</evidence>
<evidence type="ECO:0008006" key="4">
    <source>
        <dbReference type="Google" id="ProtNLM"/>
    </source>
</evidence>
<evidence type="ECO:0000313" key="2">
    <source>
        <dbReference type="EMBL" id="SIT14046.1"/>
    </source>
</evidence>
<dbReference type="RefSeq" id="WP_139325870.1">
    <property type="nucleotide sequence ID" value="NZ_FTOH01000011.1"/>
</dbReference>
<keyword evidence="3" id="KW-1185">Reference proteome</keyword>
<organism evidence="2 3">
    <name type="scientific">Thalassolituus maritimus</name>
    <dbReference type="NCBI Taxonomy" id="484498"/>
    <lineage>
        <taxon>Bacteria</taxon>
        <taxon>Pseudomonadati</taxon>
        <taxon>Pseudomonadota</taxon>
        <taxon>Gammaproteobacteria</taxon>
        <taxon>Oceanospirillales</taxon>
        <taxon>Oceanospirillaceae</taxon>
        <taxon>Thalassolituus</taxon>
    </lineage>
</organism>